<dbReference type="CDD" id="cd03259">
    <property type="entry name" value="ABC_Carb_Solutes_like"/>
    <property type="match status" value="1"/>
</dbReference>
<evidence type="ECO:0000313" key="8">
    <source>
        <dbReference type="Proteomes" id="UP000448235"/>
    </source>
</evidence>
<keyword evidence="8" id="KW-1185">Reference proteome</keyword>
<dbReference type="GO" id="GO:0005524">
    <property type="term" value="F:ATP binding"/>
    <property type="evidence" value="ECO:0007669"/>
    <property type="project" value="UniProtKB-KW"/>
</dbReference>
<evidence type="ECO:0000256" key="4">
    <source>
        <dbReference type="ARBA" id="ARBA00022840"/>
    </source>
</evidence>
<feature type="domain" description="ABC transporter" evidence="6">
    <location>
        <begin position="3"/>
        <end position="233"/>
    </location>
</feature>
<accession>A0A7X4VXM4</accession>
<dbReference type="GO" id="GO:0015408">
    <property type="term" value="F:ABC-type ferric iron transporter activity"/>
    <property type="evidence" value="ECO:0007669"/>
    <property type="project" value="InterPro"/>
</dbReference>
<dbReference type="InterPro" id="IPR047641">
    <property type="entry name" value="ABC_transpr_MalK/UgpC-like"/>
</dbReference>
<dbReference type="InterPro" id="IPR012340">
    <property type="entry name" value="NA-bd_OB-fold"/>
</dbReference>
<dbReference type="Proteomes" id="UP000448235">
    <property type="component" value="Unassembled WGS sequence"/>
</dbReference>
<comment type="caution">
    <text evidence="7">The sequence shown here is derived from an EMBL/GenBank/DDBJ whole genome shotgun (WGS) entry which is preliminary data.</text>
</comment>
<evidence type="ECO:0000259" key="6">
    <source>
        <dbReference type="PROSITE" id="PS50893"/>
    </source>
</evidence>
<dbReference type="AlphaFoldDB" id="A0A7X4VXM4"/>
<keyword evidence="4 7" id="KW-0067">ATP-binding</keyword>
<dbReference type="PANTHER" id="PTHR43875:SF1">
    <property type="entry name" value="OSMOPROTECTIVE COMPOUNDS UPTAKE ATP-BINDING PROTEIN GGTA"/>
    <property type="match status" value="1"/>
</dbReference>
<dbReference type="InterPro" id="IPR008995">
    <property type="entry name" value="Mo/tungstate-bd_C_term_dom"/>
</dbReference>
<protein>
    <submittedName>
        <fullName evidence="7">ATP-binding cassette domain-containing protein</fullName>
    </submittedName>
</protein>
<keyword evidence="2" id="KW-1003">Cell membrane</keyword>
<dbReference type="GO" id="GO:0016887">
    <property type="term" value="F:ATP hydrolysis activity"/>
    <property type="evidence" value="ECO:0007669"/>
    <property type="project" value="InterPro"/>
</dbReference>
<organism evidence="7 8">
    <name type="scientific">Halomonas icarae</name>
    <dbReference type="NCBI Taxonomy" id="2691040"/>
    <lineage>
        <taxon>Bacteria</taxon>
        <taxon>Pseudomonadati</taxon>
        <taxon>Pseudomonadota</taxon>
        <taxon>Gammaproteobacteria</taxon>
        <taxon>Oceanospirillales</taxon>
        <taxon>Halomonadaceae</taxon>
        <taxon>Halomonas</taxon>
    </lineage>
</organism>
<evidence type="ECO:0000256" key="2">
    <source>
        <dbReference type="ARBA" id="ARBA00022475"/>
    </source>
</evidence>
<dbReference type="PROSITE" id="PS50893">
    <property type="entry name" value="ABC_TRANSPORTER_2"/>
    <property type="match status" value="1"/>
</dbReference>
<dbReference type="RefSeq" id="WP_161422563.1">
    <property type="nucleotide sequence ID" value="NZ_JARWMY010000003.1"/>
</dbReference>
<dbReference type="InterPro" id="IPR003439">
    <property type="entry name" value="ABC_transporter-like_ATP-bd"/>
</dbReference>
<dbReference type="Gene3D" id="2.40.50.100">
    <property type="match status" value="1"/>
</dbReference>
<dbReference type="InterPro" id="IPR015853">
    <property type="entry name" value="ABC_transpr_FbpC"/>
</dbReference>
<dbReference type="Gene3D" id="3.40.50.300">
    <property type="entry name" value="P-loop containing nucleotide triphosphate hydrolases"/>
    <property type="match status" value="1"/>
</dbReference>
<dbReference type="Gene3D" id="2.40.50.140">
    <property type="entry name" value="Nucleic acid-binding proteins"/>
    <property type="match status" value="1"/>
</dbReference>
<evidence type="ECO:0000256" key="1">
    <source>
        <dbReference type="ARBA" id="ARBA00022448"/>
    </source>
</evidence>
<evidence type="ECO:0000256" key="3">
    <source>
        <dbReference type="ARBA" id="ARBA00022741"/>
    </source>
</evidence>
<proteinExistence type="predicted"/>
<keyword evidence="3" id="KW-0547">Nucleotide-binding</keyword>
<dbReference type="SMART" id="SM00382">
    <property type="entry name" value="AAA"/>
    <property type="match status" value="1"/>
</dbReference>
<keyword evidence="5" id="KW-0472">Membrane</keyword>
<gene>
    <name evidence="7" type="ORF">GRB80_03610</name>
</gene>
<name>A0A7X4VXM4_9GAMM</name>
<dbReference type="Pfam" id="PF00005">
    <property type="entry name" value="ABC_tran"/>
    <property type="match status" value="1"/>
</dbReference>
<evidence type="ECO:0000313" key="7">
    <source>
        <dbReference type="EMBL" id="NAW11930.1"/>
    </source>
</evidence>
<keyword evidence="1" id="KW-0813">Transport</keyword>
<dbReference type="GO" id="GO:0055052">
    <property type="term" value="C:ATP-binding cassette (ABC) transporter complex, substrate-binding subunit-containing"/>
    <property type="evidence" value="ECO:0007669"/>
    <property type="project" value="TreeGrafter"/>
</dbReference>
<dbReference type="SUPFAM" id="SSF50331">
    <property type="entry name" value="MOP-like"/>
    <property type="match status" value="1"/>
</dbReference>
<dbReference type="InterPro" id="IPR027417">
    <property type="entry name" value="P-loop_NTPase"/>
</dbReference>
<dbReference type="PANTHER" id="PTHR43875">
    <property type="entry name" value="MALTODEXTRIN IMPORT ATP-BINDING PROTEIN MSMX"/>
    <property type="match status" value="1"/>
</dbReference>
<reference evidence="7 8" key="1">
    <citation type="submission" date="2019-12" db="EMBL/GenBank/DDBJ databases">
        <title>Draft genome sequencing of Halomonas icarensis D1-1.</title>
        <authorList>
            <person name="Pandiyan K."/>
            <person name="Kushwaha P."/>
            <person name="Gowdham M."/>
            <person name="Chakdar H."/>
            <person name="Singh A."/>
            <person name="Kumar M."/>
            <person name="Saxena A.K."/>
        </authorList>
    </citation>
    <scope>NUCLEOTIDE SEQUENCE [LARGE SCALE GENOMIC DNA]</scope>
    <source>
        <strain evidence="7 8">D1-1</strain>
    </source>
</reference>
<evidence type="ECO:0000256" key="5">
    <source>
        <dbReference type="ARBA" id="ARBA00023136"/>
    </source>
</evidence>
<dbReference type="EMBL" id="WUTS01000001">
    <property type="protein sequence ID" value="NAW11930.1"/>
    <property type="molecule type" value="Genomic_DNA"/>
</dbReference>
<dbReference type="InterPro" id="IPR003593">
    <property type="entry name" value="AAA+_ATPase"/>
</dbReference>
<dbReference type="SUPFAM" id="SSF52540">
    <property type="entry name" value="P-loop containing nucleoside triphosphate hydrolases"/>
    <property type="match status" value="1"/>
</dbReference>
<sequence length="362" mass="40334">MSLILENIDQVIGGATHISGVNLELQPGSFNVLLGRTLAGKTTLMRLMAGLDAPARGRILMNGEDVTGRSVRKRNVSMVYQQFINYPTLTVYDNIASPLRLAKVATAEIDRRVREVAEMLHIEHLLDRLPLELSGGQQQRTAMGRALAKDADVVLFDEPLVNLDYKLREEFRDELRSVFSERNCIAVYATTEPGEALALGGNTAVLHEGRLVQYGRTEDVYHRPRDILAAELFSEPPINIVKWVVSGGEVTFDKTLHFPINDDLRGLAPGEYRFGVRASHISLLPRAESDIELKMTVDLAEISGSETFLHVHNDLYHMTAHLEGVHEFRDDAPVTLYFPTHKIYAFDHEGAVVHIPSHLGGV</sequence>